<evidence type="ECO:0000256" key="8">
    <source>
        <dbReference type="ARBA" id="ARBA00022840"/>
    </source>
</evidence>
<evidence type="ECO:0000256" key="6">
    <source>
        <dbReference type="ARBA" id="ARBA00022741"/>
    </source>
</evidence>
<proteinExistence type="inferred from homology"/>
<dbReference type="InterPro" id="IPR035907">
    <property type="entry name" value="Hppk_sf"/>
</dbReference>
<dbReference type="GO" id="GO:0046654">
    <property type="term" value="P:tetrahydrofolate biosynthetic process"/>
    <property type="evidence" value="ECO:0007669"/>
    <property type="project" value="UniProtKB-UniPathway"/>
</dbReference>
<dbReference type="GO" id="GO:0046656">
    <property type="term" value="P:folic acid biosynthetic process"/>
    <property type="evidence" value="ECO:0007669"/>
    <property type="project" value="UniProtKB-KW"/>
</dbReference>
<comment type="function">
    <text evidence="10">Catalyzes the transfer of pyrophosphate from adenosine triphosphate (ATP) to 6-hydroxymethyl-7,8-dihydropterin, an enzymatic step in folate biosynthesis pathway.</text>
</comment>
<keyword evidence="8" id="KW-0067">ATP-binding</keyword>
<name>A0A1G6QVI4_9BACT</name>
<dbReference type="PANTHER" id="PTHR43071:SF1">
    <property type="entry name" value="2-AMINO-4-HYDROXY-6-HYDROXYMETHYLDIHYDROPTERIDINE PYROPHOSPHOKINASE"/>
    <property type="match status" value="1"/>
</dbReference>
<keyword evidence="9" id="KW-0289">Folate biosynthesis</keyword>
<dbReference type="RefSeq" id="WP_092440184.1">
    <property type="nucleotide sequence ID" value="NZ_FMYP01000066.1"/>
</dbReference>
<gene>
    <name evidence="14" type="ORF">SAMN05216323_106617</name>
</gene>
<keyword evidence="7 14" id="KW-0418">Kinase</keyword>
<evidence type="ECO:0000313" key="14">
    <source>
        <dbReference type="EMBL" id="SDC96288.1"/>
    </source>
</evidence>
<dbReference type="Proteomes" id="UP000199452">
    <property type="component" value="Unassembled WGS sequence"/>
</dbReference>
<evidence type="ECO:0000256" key="11">
    <source>
        <dbReference type="ARBA" id="ARBA00029766"/>
    </source>
</evidence>
<dbReference type="AlphaFoldDB" id="A0A1G6QVI4"/>
<evidence type="ECO:0000256" key="2">
    <source>
        <dbReference type="ARBA" id="ARBA00005810"/>
    </source>
</evidence>
<keyword evidence="5" id="KW-0808">Transferase</keyword>
<sequence length="162" mass="18303">MERVVLLLGGNLGDRFELLAEMRREIEANIGHIEIASSLYESEPWGFDHPTKFLNQVVVCGTSLPPLEALENIHSIEGKLGRVRQGEGYSARTADIDILFYGNVSMETVELTIPHPRLHERRFTLLPLAEVCPTLEHPTKKRSILELLECCNDISQVVKIEE</sequence>
<dbReference type="InterPro" id="IPR000550">
    <property type="entry name" value="Hppk"/>
</dbReference>
<protein>
    <recommendedName>
        <fullName evidence="4">2-amino-4-hydroxy-6-hydroxymethyldihydropteridine pyrophosphokinase</fullName>
        <ecNumber evidence="3">2.7.6.3</ecNumber>
    </recommendedName>
    <alternativeName>
        <fullName evidence="11">6-hydroxymethyl-7,8-dihydropterin pyrophosphokinase</fullName>
    </alternativeName>
    <alternativeName>
        <fullName evidence="12">7,8-dihydro-6-hydroxymethylpterin-pyrophosphokinase</fullName>
    </alternativeName>
</protein>
<evidence type="ECO:0000256" key="3">
    <source>
        <dbReference type="ARBA" id="ARBA00013253"/>
    </source>
</evidence>
<accession>A0A1G6QVI4</accession>
<dbReference type="GO" id="GO:0003848">
    <property type="term" value="F:2-amino-4-hydroxy-6-hydroxymethyldihydropteridine diphosphokinase activity"/>
    <property type="evidence" value="ECO:0007669"/>
    <property type="project" value="UniProtKB-EC"/>
</dbReference>
<keyword evidence="15" id="KW-1185">Reference proteome</keyword>
<dbReference type="PANTHER" id="PTHR43071">
    <property type="entry name" value="2-AMINO-4-HYDROXY-6-HYDROXYMETHYLDIHYDROPTERIDINE PYROPHOSPHOKINASE"/>
    <property type="match status" value="1"/>
</dbReference>
<evidence type="ECO:0000313" key="15">
    <source>
        <dbReference type="Proteomes" id="UP000199452"/>
    </source>
</evidence>
<dbReference type="UniPathway" id="UPA00077">
    <property type="reaction ID" value="UER00155"/>
</dbReference>
<evidence type="ECO:0000256" key="12">
    <source>
        <dbReference type="ARBA" id="ARBA00033413"/>
    </source>
</evidence>
<evidence type="ECO:0000256" key="1">
    <source>
        <dbReference type="ARBA" id="ARBA00005051"/>
    </source>
</evidence>
<reference evidence="14 15" key="1">
    <citation type="submission" date="2016-09" db="EMBL/GenBank/DDBJ databases">
        <authorList>
            <person name="Capua I."/>
            <person name="De Benedictis P."/>
            <person name="Joannis T."/>
            <person name="Lombin L.H."/>
            <person name="Cattoli G."/>
        </authorList>
    </citation>
    <scope>NUCLEOTIDE SEQUENCE [LARGE SCALE GENOMIC DNA]</scope>
    <source>
        <strain evidence="14 15">A7P-90m</strain>
    </source>
</reference>
<dbReference type="EMBL" id="FMYP01000066">
    <property type="protein sequence ID" value="SDC96288.1"/>
    <property type="molecule type" value="Genomic_DNA"/>
</dbReference>
<dbReference type="STRING" id="1640674.SAMN05216323_106617"/>
<dbReference type="Gene3D" id="3.30.70.560">
    <property type="entry name" value="7,8-Dihydro-6-hydroxymethylpterin-pyrophosphokinase HPPK"/>
    <property type="match status" value="1"/>
</dbReference>
<evidence type="ECO:0000256" key="7">
    <source>
        <dbReference type="ARBA" id="ARBA00022777"/>
    </source>
</evidence>
<keyword evidence="6" id="KW-0547">Nucleotide-binding</keyword>
<evidence type="ECO:0000256" key="10">
    <source>
        <dbReference type="ARBA" id="ARBA00029409"/>
    </source>
</evidence>
<feature type="domain" description="7,8-dihydro-6-hydroxymethylpterin-pyrophosphokinase" evidence="13">
    <location>
        <begin position="6"/>
        <end position="133"/>
    </location>
</feature>
<comment type="pathway">
    <text evidence="1">Cofactor biosynthesis; tetrahydrofolate biosynthesis; 2-amino-4-hydroxy-6-hydroxymethyl-7,8-dihydropteridine diphosphate from 7,8-dihydroneopterin triphosphate: step 4/4.</text>
</comment>
<evidence type="ECO:0000256" key="5">
    <source>
        <dbReference type="ARBA" id="ARBA00022679"/>
    </source>
</evidence>
<dbReference type="SUPFAM" id="SSF55083">
    <property type="entry name" value="6-hydroxymethyl-7,8-dihydropterin pyrophosphokinase, HPPK"/>
    <property type="match status" value="1"/>
</dbReference>
<dbReference type="Pfam" id="PF01288">
    <property type="entry name" value="HPPK"/>
    <property type="match status" value="1"/>
</dbReference>
<organism evidence="14 15">
    <name type="scientific">Williamwhitmania taraxaci</name>
    <dbReference type="NCBI Taxonomy" id="1640674"/>
    <lineage>
        <taxon>Bacteria</taxon>
        <taxon>Pseudomonadati</taxon>
        <taxon>Bacteroidota</taxon>
        <taxon>Bacteroidia</taxon>
        <taxon>Bacteroidales</taxon>
        <taxon>Williamwhitmaniaceae</taxon>
        <taxon>Williamwhitmania</taxon>
    </lineage>
</organism>
<dbReference type="CDD" id="cd00483">
    <property type="entry name" value="HPPK"/>
    <property type="match status" value="1"/>
</dbReference>
<dbReference type="NCBIfam" id="TIGR01498">
    <property type="entry name" value="folK"/>
    <property type="match status" value="1"/>
</dbReference>
<comment type="similarity">
    <text evidence="2">Belongs to the HPPK family.</text>
</comment>
<dbReference type="GO" id="GO:0005524">
    <property type="term" value="F:ATP binding"/>
    <property type="evidence" value="ECO:0007669"/>
    <property type="project" value="UniProtKB-KW"/>
</dbReference>
<evidence type="ECO:0000256" key="4">
    <source>
        <dbReference type="ARBA" id="ARBA00016218"/>
    </source>
</evidence>
<dbReference type="GO" id="GO:0016301">
    <property type="term" value="F:kinase activity"/>
    <property type="evidence" value="ECO:0007669"/>
    <property type="project" value="UniProtKB-KW"/>
</dbReference>
<evidence type="ECO:0000256" key="9">
    <source>
        <dbReference type="ARBA" id="ARBA00022909"/>
    </source>
</evidence>
<dbReference type="OrthoDB" id="9808041at2"/>
<dbReference type="EC" id="2.7.6.3" evidence="3"/>
<evidence type="ECO:0000259" key="13">
    <source>
        <dbReference type="Pfam" id="PF01288"/>
    </source>
</evidence>